<evidence type="ECO:0000313" key="4">
    <source>
        <dbReference type="EMBL" id="MFC3860017.1"/>
    </source>
</evidence>
<name>A0ABV8A2W1_9DEIO</name>
<reference evidence="5" key="1">
    <citation type="journal article" date="2019" name="Int. J. Syst. Evol. Microbiol.">
        <title>The Global Catalogue of Microorganisms (GCM) 10K type strain sequencing project: providing services to taxonomists for standard genome sequencing and annotation.</title>
        <authorList>
            <consortium name="The Broad Institute Genomics Platform"/>
            <consortium name="The Broad Institute Genome Sequencing Center for Infectious Disease"/>
            <person name="Wu L."/>
            <person name="Ma J."/>
        </authorList>
    </citation>
    <scope>NUCLEOTIDE SEQUENCE [LARGE SCALE GENOMIC DNA]</scope>
    <source>
        <strain evidence="5">CCTCC AB 2013263</strain>
    </source>
</reference>
<feature type="transmembrane region" description="Helical" evidence="2">
    <location>
        <begin position="100"/>
        <end position="123"/>
    </location>
</feature>
<feature type="transmembrane region" description="Helical" evidence="2">
    <location>
        <begin position="265"/>
        <end position="282"/>
    </location>
</feature>
<dbReference type="Proteomes" id="UP001595748">
    <property type="component" value="Unassembled WGS sequence"/>
</dbReference>
<feature type="transmembrane region" description="Helical" evidence="2">
    <location>
        <begin position="359"/>
        <end position="380"/>
    </location>
</feature>
<keyword evidence="2" id="KW-0472">Membrane</keyword>
<feature type="transmembrane region" description="Helical" evidence="2">
    <location>
        <begin position="185"/>
        <end position="203"/>
    </location>
</feature>
<feature type="domain" description="Protein-glutamine gamma-glutamyltransferase-like C-terminal" evidence="3">
    <location>
        <begin position="415"/>
        <end position="483"/>
    </location>
</feature>
<keyword evidence="2" id="KW-1133">Transmembrane helix</keyword>
<feature type="region of interest" description="Disordered" evidence="1">
    <location>
        <begin position="212"/>
        <end position="256"/>
    </location>
</feature>
<dbReference type="InterPro" id="IPR025403">
    <property type="entry name" value="TgpA-like_C"/>
</dbReference>
<evidence type="ECO:0000313" key="5">
    <source>
        <dbReference type="Proteomes" id="UP001595748"/>
    </source>
</evidence>
<comment type="caution">
    <text evidence="4">The sequence shown here is derived from an EMBL/GenBank/DDBJ whole genome shotgun (WGS) entry which is preliminary data.</text>
</comment>
<feature type="transmembrane region" description="Helical" evidence="2">
    <location>
        <begin position="42"/>
        <end position="62"/>
    </location>
</feature>
<evidence type="ECO:0000256" key="2">
    <source>
        <dbReference type="SAM" id="Phobius"/>
    </source>
</evidence>
<organism evidence="4 5">
    <name type="scientific">Deinococcus antarcticus</name>
    <dbReference type="NCBI Taxonomy" id="1298767"/>
    <lineage>
        <taxon>Bacteria</taxon>
        <taxon>Thermotogati</taxon>
        <taxon>Deinococcota</taxon>
        <taxon>Deinococci</taxon>
        <taxon>Deinococcales</taxon>
        <taxon>Deinococcaceae</taxon>
        <taxon>Deinococcus</taxon>
    </lineage>
</organism>
<evidence type="ECO:0000259" key="3">
    <source>
        <dbReference type="Pfam" id="PF13559"/>
    </source>
</evidence>
<keyword evidence="2" id="KW-0812">Transmembrane</keyword>
<keyword evidence="5" id="KW-1185">Reference proteome</keyword>
<dbReference type="EMBL" id="JBHRZF010000042">
    <property type="protein sequence ID" value="MFC3860017.1"/>
    <property type="molecule type" value="Genomic_DNA"/>
</dbReference>
<gene>
    <name evidence="4" type="ORF">ACFOPQ_04465</name>
</gene>
<sequence length="505" mass="53549">MLSSDSPPESRGAPGVPVQSRGDPPGGGLAVVRRFGLAALPLALAGLLPWWCVLLLCLLFAASAVSEAWRDGRLLLSVLVVGAAVVPGVLEAIRSGAAGWNLFLVLQNTYFVGLFGTLLLHWAASALAGGNRLGLLVTAGVGLIAPQPWLVLALAGGALSREGADDRLIFAGKQSQEEELDARRYAAWVAAALAFLVAFTFVLPRSTLTTPAPASIGPSRGTPPQGPEGTASTPPAPSEPLEKRLPETGSSLGVNRHIPTPPLELSLLMGTMMVLTLAYRLLSFRGRERRRPSLLEWLMAAALLLNFGLFIFMAQTPGSGVPPLPPAAGDGLRSGHQPGVKGPEVVRRTVPFMMDAMNLLVWLSLAFQAVLLVVMVAWVLQARKKRAAALSAAEGKPDVVPGDQARVSGHRVRLAYRAAQEALSAHGWSRLDSETPARYAARLAGARREFAPSLTLLTALYEPVRYGGRVTEQDADQAEGAARELTHLAALHPFIEPDEENQELA</sequence>
<feature type="transmembrane region" description="Helical" evidence="2">
    <location>
        <begin position="294"/>
        <end position="314"/>
    </location>
</feature>
<protein>
    <submittedName>
        <fullName evidence="4">DUF4129 domain-containing protein</fullName>
    </submittedName>
</protein>
<proteinExistence type="predicted"/>
<feature type="transmembrane region" description="Helical" evidence="2">
    <location>
        <begin position="74"/>
        <end position="93"/>
    </location>
</feature>
<dbReference type="RefSeq" id="WP_380076170.1">
    <property type="nucleotide sequence ID" value="NZ_JBHRZF010000042.1"/>
</dbReference>
<dbReference type="Pfam" id="PF13559">
    <property type="entry name" value="DUF4129"/>
    <property type="match status" value="1"/>
</dbReference>
<feature type="region of interest" description="Disordered" evidence="1">
    <location>
        <begin position="1"/>
        <end position="22"/>
    </location>
</feature>
<evidence type="ECO:0000256" key="1">
    <source>
        <dbReference type="SAM" id="MobiDB-lite"/>
    </source>
</evidence>
<accession>A0ABV8A2W1</accession>